<dbReference type="AlphaFoldDB" id="A0AAD8HLB9"/>
<feature type="domain" description="Myb/SANT-like" evidence="1">
    <location>
        <begin position="55"/>
        <end position="105"/>
    </location>
</feature>
<reference evidence="2" key="2">
    <citation type="submission" date="2023-05" db="EMBL/GenBank/DDBJ databases">
        <authorList>
            <person name="Schelkunov M.I."/>
        </authorList>
    </citation>
    <scope>NUCLEOTIDE SEQUENCE</scope>
    <source>
        <strain evidence="2">Hsosn_3</strain>
        <tissue evidence="2">Leaf</tissue>
    </source>
</reference>
<dbReference type="Proteomes" id="UP001237642">
    <property type="component" value="Unassembled WGS sequence"/>
</dbReference>
<dbReference type="Pfam" id="PF12776">
    <property type="entry name" value="Myb_DNA-bind_3"/>
    <property type="match status" value="1"/>
</dbReference>
<dbReference type="PANTHER" id="PTHR48464:SF1">
    <property type="entry name" value="MYB_SANT-LIKE DOMAIN-CONTAINING PROTEIN"/>
    <property type="match status" value="1"/>
</dbReference>
<dbReference type="InterPro" id="IPR024752">
    <property type="entry name" value="Myb/SANT-like_dom"/>
</dbReference>
<evidence type="ECO:0000313" key="2">
    <source>
        <dbReference type="EMBL" id="KAK1369261.1"/>
    </source>
</evidence>
<keyword evidence="3" id="KW-1185">Reference proteome</keyword>
<comment type="caution">
    <text evidence="2">The sequence shown here is derived from an EMBL/GenBank/DDBJ whole genome shotgun (WGS) entry which is preliminary data.</text>
</comment>
<name>A0AAD8HLB9_9APIA</name>
<dbReference type="PANTHER" id="PTHR48464">
    <property type="match status" value="1"/>
</dbReference>
<protein>
    <recommendedName>
        <fullName evidence="1">Myb/SANT-like domain-containing protein</fullName>
    </recommendedName>
</protein>
<organism evidence="2 3">
    <name type="scientific">Heracleum sosnowskyi</name>
    <dbReference type="NCBI Taxonomy" id="360622"/>
    <lineage>
        <taxon>Eukaryota</taxon>
        <taxon>Viridiplantae</taxon>
        <taxon>Streptophyta</taxon>
        <taxon>Embryophyta</taxon>
        <taxon>Tracheophyta</taxon>
        <taxon>Spermatophyta</taxon>
        <taxon>Magnoliopsida</taxon>
        <taxon>eudicotyledons</taxon>
        <taxon>Gunneridae</taxon>
        <taxon>Pentapetalae</taxon>
        <taxon>asterids</taxon>
        <taxon>campanulids</taxon>
        <taxon>Apiales</taxon>
        <taxon>Apiaceae</taxon>
        <taxon>Apioideae</taxon>
        <taxon>apioid superclade</taxon>
        <taxon>Tordylieae</taxon>
        <taxon>Tordyliinae</taxon>
        <taxon>Heracleum</taxon>
    </lineage>
</organism>
<evidence type="ECO:0000313" key="3">
    <source>
        <dbReference type="Proteomes" id="UP001237642"/>
    </source>
</evidence>
<proteinExistence type="predicted"/>
<evidence type="ECO:0000259" key="1">
    <source>
        <dbReference type="Pfam" id="PF12776"/>
    </source>
</evidence>
<reference evidence="2" key="1">
    <citation type="submission" date="2023-02" db="EMBL/GenBank/DDBJ databases">
        <title>Genome of toxic invasive species Heracleum sosnowskyi carries increased number of genes despite the absence of recent whole-genome duplications.</title>
        <authorList>
            <person name="Schelkunov M."/>
            <person name="Shtratnikova V."/>
            <person name="Makarenko M."/>
            <person name="Klepikova A."/>
            <person name="Omelchenko D."/>
            <person name="Novikova G."/>
            <person name="Obukhova E."/>
            <person name="Bogdanov V."/>
            <person name="Penin A."/>
            <person name="Logacheva M."/>
        </authorList>
    </citation>
    <scope>NUCLEOTIDE SEQUENCE</scope>
    <source>
        <strain evidence="2">Hsosn_3</strain>
        <tissue evidence="2">Leaf</tissue>
    </source>
</reference>
<dbReference type="EMBL" id="JAUIZM010000008">
    <property type="protein sequence ID" value="KAK1369261.1"/>
    <property type="molecule type" value="Genomic_DNA"/>
</dbReference>
<sequence length="127" mass="14764">MNTGRGQNKRNWSVDEDCALKTLQEVAVYTNWKTEKGWMDGYLVRVEELMALKVSMAGLKANPHIESRWKYLKRKYNDMADMRGSSGLGWDEATQKIQCDKSVYNEWCKVVRVSHGLRTVCDRMLLI</sequence>
<accession>A0AAD8HLB9</accession>
<gene>
    <name evidence="2" type="ORF">POM88_035353</name>
</gene>